<feature type="binding site" evidence="13">
    <location>
        <begin position="54"/>
        <end position="57"/>
    </location>
    <ligand>
        <name>GTP</name>
        <dbReference type="ChEBI" id="CHEBI:37565"/>
        <label>1</label>
    </ligand>
</feature>
<dbReference type="GO" id="GO:0046872">
    <property type="term" value="F:metal ion binding"/>
    <property type="evidence" value="ECO:0007669"/>
    <property type="project" value="UniProtKB-KW"/>
</dbReference>
<evidence type="ECO:0000259" key="16">
    <source>
        <dbReference type="PROSITE" id="PS51711"/>
    </source>
</evidence>
<keyword evidence="4 15" id="KW-0410">Iron transport</keyword>
<keyword evidence="3" id="KW-1003">Cell membrane</keyword>
<keyword evidence="11 15" id="KW-0472">Membrane</keyword>
<dbReference type="GO" id="GO:0015093">
    <property type="term" value="F:ferrous iron transmembrane transporter activity"/>
    <property type="evidence" value="ECO:0007669"/>
    <property type="project" value="UniProtKB-UniRule"/>
</dbReference>
<feature type="transmembrane region" description="Helical" evidence="15">
    <location>
        <begin position="493"/>
        <end position="515"/>
    </location>
</feature>
<dbReference type="EMBL" id="VMNK01000023">
    <property type="protein sequence ID" value="TVO50924.1"/>
    <property type="molecule type" value="Genomic_DNA"/>
</dbReference>
<dbReference type="Pfam" id="PF07670">
    <property type="entry name" value="Gate"/>
    <property type="match status" value="2"/>
</dbReference>
<feature type="domain" description="FeoB-type G" evidence="16">
    <location>
        <begin position="1"/>
        <end position="163"/>
    </location>
</feature>
<dbReference type="InterPro" id="IPR011640">
    <property type="entry name" value="Fe2_transport_prot_B_C"/>
</dbReference>
<dbReference type="Pfam" id="PF07664">
    <property type="entry name" value="FeoB_C"/>
    <property type="match status" value="1"/>
</dbReference>
<feature type="transmembrane region" description="Helical" evidence="15">
    <location>
        <begin position="316"/>
        <end position="338"/>
    </location>
</feature>
<keyword evidence="18" id="KW-1185">Reference proteome</keyword>
<feature type="transmembrane region" description="Helical" evidence="15">
    <location>
        <begin position="382"/>
        <end position="403"/>
    </location>
</feature>
<evidence type="ECO:0000313" key="18">
    <source>
        <dbReference type="Proteomes" id="UP000319502"/>
    </source>
</evidence>
<protein>
    <recommendedName>
        <fullName evidence="12 15">Ferrous iron transport protein B</fullName>
    </recommendedName>
</protein>
<keyword evidence="9" id="KW-0406">Ion transport</keyword>
<comment type="caution">
    <text evidence="17">The sequence shown here is derived from an EMBL/GenBank/DDBJ whole genome shotgun (WGS) entry which is preliminary data.</text>
</comment>
<feature type="binding site" evidence="13">
    <location>
        <begin position="33"/>
        <end position="37"/>
    </location>
    <ligand>
        <name>GTP</name>
        <dbReference type="ChEBI" id="CHEBI:37565"/>
        <label>1</label>
    </ligand>
</feature>
<dbReference type="PANTHER" id="PTHR43185">
    <property type="entry name" value="FERROUS IRON TRANSPORT PROTEIN B"/>
    <property type="match status" value="1"/>
</dbReference>
<dbReference type="PANTHER" id="PTHR43185:SF1">
    <property type="entry name" value="FE(2+) TRANSPORTER FEOB"/>
    <property type="match status" value="1"/>
</dbReference>
<evidence type="ECO:0000256" key="2">
    <source>
        <dbReference type="ARBA" id="ARBA00022448"/>
    </source>
</evidence>
<evidence type="ECO:0000256" key="13">
    <source>
        <dbReference type="PIRSR" id="PIRSR603373-1"/>
    </source>
</evidence>
<feature type="transmembrane region" description="Helical" evidence="15">
    <location>
        <begin position="213"/>
        <end position="235"/>
    </location>
</feature>
<dbReference type="NCBIfam" id="TIGR00231">
    <property type="entry name" value="small_GTP"/>
    <property type="match status" value="1"/>
</dbReference>
<evidence type="ECO:0000256" key="10">
    <source>
        <dbReference type="ARBA" id="ARBA00023134"/>
    </source>
</evidence>
<feature type="transmembrane region" description="Helical" evidence="15">
    <location>
        <begin position="568"/>
        <end position="591"/>
    </location>
</feature>
<evidence type="ECO:0000256" key="12">
    <source>
        <dbReference type="NCBIfam" id="TIGR00437"/>
    </source>
</evidence>
<reference evidence="17 18" key="1">
    <citation type="submission" date="2019-07" db="EMBL/GenBank/DDBJ databases">
        <title>The pathways for chlorine oxyanion respiration interact through the shared metabolite chlorate.</title>
        <authorList>
            <person name="Barnum T.P."/>
            <person name="Cheng Y."/>
            <person name="Hill K.A."/>
            <person name="Lucas L.N."/>
            <person name="Carlson H.K."/>
            <person name="Coates J.D."/>
        </authorList>
    </citation>
    <scope>NUCLEOTIDE SEQUENCE [LARGE SCALE GENOMIC DNA]</scope>
    <source>
        <strain evidence="17 18">SFB-3</strain>
    </source>
</reference>
<dbReference type="InterPro" id="IPR030389">
    <property type="entry name" value="G_FEOB_dom"/>
</dbReference>
<evidence type="ECO:0000256" key="4">
    <source>
        <dbReference type="ARBA" id="ARBA00022496"/>
    </source>
</evidence>
<dbReference type="InterPro" id="IPR003373">
    <property type="entry name" value="Fe2_transport_prot-B"/>
</dbReference>
<accession>A0A557QDI6</accession>
<evidence type="ECO:0000256" key="5">
    <source>
        <dbReference type="ARBA" id="ARBA00022692"/>
    </source>
</evidence>
<keyword evidence="14" id="KW-0460">Magnesium</keyword>
<dbReference type="Gene3D" id="3.40.50.300">
    <property type="entry name" value="P-loop containing nucleotide triphosphate hydrolases"/>
    <property type="match status" value="1"/>
</dbReference>
<proteinExistence type="inferred from homology"/>
<dbReference type="Pfam" id="PF02421">
    <property type="entry name" value="FeoB_N"/>
    <property type="match status" value="1"/>
</dbReference>
<name>A0A557QDI6_9RHOO</name>
<comment type="similarity">
    <text evidence="15">Belongs to the TRAFAC class TrmE-Era-EngA-EngB-Septin-like GTPase superfamily. FeoB GTPase (TC 9.A.8) family.</text>
</comment>
<organism evidence="17 18">
    <name type="scientific">Denitromonas halophila</name>
    <dbReference type="NCBI Taxonomy" id="1629404"/>
    <lineage>
        <taxon>Bacteria</taxon>
        <taxon>Pseudomonadati</taxon>
        <taxon>Pseudomonadota</taxon>
        <taxon>Betaproteobacteria</taxon>
        <taxon>Rhodocyclales</taxon>
        <taxon>Zoogloeaceae</taxon>
        <taxon>Denitromonas</taxon>
    </lineage>
</organism>
<evidence type="ECO:0000256" key="1">
    <source>
        <dbReference type="ARBA" id="ARBA00004651"/>
    </source>
</evidence>
<dbReference type="InterPro" id="IPR011642">
    <property type="entry name" value="Gate_dom"/>
</dbReference>
<evidence type="ECO:0000256" key="9">
    <source>
        <dbReference type="ARBA" id="ARBA00023065"/>
    </source>
</evidence>
<dbReference type="InterPro" id="IPR050860">
    <property type="entry name" value="FeoB_GTPase"/>
</dbReference>
<dbReference type="Proteomes" id="UP000319502">
    <property type="component" value="Unassembled WGS sequence"/>
</dbReference>
<dbReference type="CDD" id="cd01879">
    <property type="entry name" value="FeoB"/>
    <property type="match status" value="1"/>
</dbReference>
<evidence type="ECO:0000256" key="3">
    <source>
        <dbReference type="ARBA" id="ARBA00022475"/>
    </source>
</evidence>
<keyword evidence="10 13" id="KW-0342">GTP-binding</keyword>
<keyword evidence="8 15" id="KW-0408">Iron</keyword>
<comment type="subcellular location">
    <subcellularLocation>
        <location evidence="15">Cell inner membrane</location>
        <topology evidence="15">Multi-pass membrane protein</topology>
    </subcellularLocation>
    <subcellularLocation>
        <location evidence="1">Cell membrane</location>
        <topology evidence="1">Multi-pass membrane protein</topology>
    </subcellularLocation>
</comment>
<feature type="transmembrane region" description="Helical" evidence="15">
    <location>
        <begin position="276"/>
        <end position="296"/>
    </location>
</feature>
<evidence type="ECO:0000256" key="8">
    <source>
        <dbReference type="ARBA" id="ARBA00023004"/>
    </source>
</evidence>
<evidence type="ECO:0000256" key="7">
    <source>
        <dbReference type="ARBA" id="ARBA00022989"/>
    </source>
</evidence>
<feature type="transmembrane region" description="Helical" evidence="15">
    <location>
        <begin position="247"/>
        <end position="269"/>
    </location>
</feature>
<feature type="transmembrane region" description="Helical" evidence="15">
    <location>
        <begin position="536"/>
        <end position="556"/>
    </location>
</feature>
<feature type="binding site" evidence="14">
    <location>
        <position position="19"/>
    </location>
    <ligand>
        <name>Mg(2+)</name>
        <dbReference type="ChEBI" id="CHEBI:18420"/>
        <label>2</label>
    </ligand>
</feature>
<evidence type="ECO:0000313" key="17">
    <source>
        <dbReference type="EMBL" id="TVO50924.1"/>
    </source>
</evidence>
<keyword evidence="7 15" id="KW-1133">Transmembrane helix</keyword>
<dbReference type="OrthoDB" id="9809127at2"/>
<feature type="transmembrane region" description="Helical" evidence="15">
    <location>
        <begin position="446"/>
        <end position="473"/>
    </location>
</feature>
<evidence type="ECO:0000256" key="6">
    <source>
        <dbReference type="ARBA" id="ARBA00022741"/>
    </source>
</evidence>
<feature type="binding site" evidence="13">
    <location>
        <begin position="114"/>
        <end position="117"/>
    </location>
    <ligand>
        <name>GTP</name>
        <dbReference type="ChEBI" id="CHEBI:37565"/>
        <label>1</label>
    </ligand>
</feature>
<evidence type="ECO:0000256" key="15">
    <source>
        <dbReference type="RuleBase" id="RU362098"/>
    </source>
</evidence>
<keyword evidence="6 13" id="KW-0547">Nucleotide-binding</keyword>
<dbReference type="RefSeq" id="WP_144311313.1">
    <property type="nucleotide sequence ID" value="NZ_VMNK01000023.1"/>
</dbReference>
<dbReference type="GO" id="GO:0005886">
    <property type="term" value="C:plasma membrane"/>
    <property type="evidence" value="ECO:0007669"/>
    <property type="project" value="UniProtKB-SubCell"/>
</dbReference>
<dbReference type="SUPFAM" id="SSF52540">
    <property type="entry name" value="P-loop containing nucleoside triphosphate hydrolases"/>
    <property type="match status" value="1"/>
</dbReference>
<feature type="transmembrane region" description="Helical" evidence="15">
    <location>
        <begin position="350"/>
        <end position="376"/>
    </location>
</feature>
<dbReference type="InterPro" id="IPR027417">
    <property type="entry name" value="P-loop_NTPase"/>
</dbReference>
<evidence type="ECO:0000256" key="14">
    <source>
        <dbReference type="PIRSR" id="PIRSR603373-2"/>
    </source>
</evidence>
<gene>
    <name evidence="17" type="primary">feoB</name>
    <name evidence="17" type="ORF">FHP91_20475</name>
</gene>
<feature type="binding site" evidence="14">
    <location>
        <position position="23"/>
    </location>
    <ligand>
        <name>Mg(2+)</name>
        <dbReference type="ChEBI" id="CHEBI:18420"/>
        <label>2</label>
    </ligand>
</feature>
<keyword evidence="5 15" id="KW-0812">Transmembrane</keyword>
<dbReference type="PROSITE" id="PS51711">
    <property type="entry name" value="G_FEOB"/>
    <property type="match status" value="1"/>
</dbReference>
<dbReference type="AlphaFoldDB" id="A0A557QDI6"/>
<comment type="function">
    <text evidence="15">Probable transporter of a GTP-driven Fe(2+) uptake system.</text>
</comment>
<dbReference type="GO" id="GO:0005525">
    <property type="term" value="F:GTP binding"/>
    <property type="evidence" value="ECO:0007669"/>
    <property type="project" value="UniProtKB-KW"/>
</dbReference>
<keyword evidence="2 15" id="KW-0813">Transport</keyword>
<sequence>MKRVALLGMPNCGKSSLFNRVTGASARIGNWPGITVDLMRARILLGAHMVEVVDLPGIYDLNGYTEDEQVVRDFLSAQPVDLLIMVINAAQAERQLRLFLQARTLGVPIVVLFNMADEARRLGISIDRDAFTEHTGFSAHSISAKLGDGVPQALAQIGHMLGNTVPSMPSFDALADADLEHALDQLAHQSIDTPVTLSARHTDRIDRAALHPVLGPALFIVAMALVFNAVFLLGAPLQEGIGAAFDWFRGAALVPLLAPLPAWLSGFLIEGIYNGVSTVATFVPLIVLFFFLMALVEDSGYLSRAAFLMDAFMSRIGLDGRSFVMLVMGFGCNVPALMGTRIMRARPLRLLTMLTIPLSLCSARLQVFLFIGAAIFPAVWAPWALLSLYLFSIAAAVLTAWLFRKKFASREPFALELPPYRLPTARHVLLRGWHEVRHFVHRASRFIVAGVALVWLLTHLPVGVDAASTASWAGQIGSWLQPLLSPIGIDAQLTLALLFGFVAKEVMIGAMAVIFGQETSALGDTLAQHMNIAQAYSFMLFTLLYTPCLSTLATLQSESRDWRFTTLAVAWPLALAWGVAWLAYTGLSALAH</sequence>
<feature type="binding site" evidence="13">
    <location>
        <begin position="8"/>
        <end position="15"/>
    </location>
    <ligand>
        <name>GTP</name>
        <dbReference type="ChEBI" id="CHEBI:37565"/>
        <label>1</label>
    </ligand>
</feature>
<dbReference type="NCBIfam" id="TIGR00437">
    <property type="entry name" value="feoB"/>
    <property type="match status" value="1"/>
</dbReference>
<evidence type="ECO:0000256" key="11">
    <source>
        <dbReference type="ARBA" id="ARBA00023136"/>
    </source>
</evidence>
<keyword evidence="14" id="KW-0479">Metal-binding</keyword>
<dbReference type="InterPro" id="IPR005225">
    <property type="entry name" value="Small_GTP-bd"/>
</dbReference>
<feature type="binding site" evidence="14">
    <location>
        <position position="22"/>
    </location>
    <ligand>
        <name>Mg(2+)</name>
        <dbReference type="ChEBI" id="CHEBI:18420"/>
        <label>1</label>
    </ligand>
</feature>